<dbReference type="GO" id="GO:0005886">
    <property type="term" value="C:plasma membrane"/>
    <property type="evidence" value="ECO:0007669"/>
    <property type="project" value="TreeGrafter"/>
</dbReference>
<keyword evidence="3" id="KW-0675">Receptor</keyword>
<dbReference type="EMBL" id="JAATJU010022983">
    <property type="protein sequence ID" value="KAH0509110.1"/>
    <property type="molecule type" value="Genomic_DNA"/>
</dbReference>
<feature type="domain" description="Interferon/interleukin receptor" evidence="2">
    <location>
        <begin position="59"/>
        <end position="156"/>
    </location>
</feature>
<reference evidence="3" key="1">
    <citation type="submission" date="2020-03" db="EMBL/GenBank/DDBJ databases">
        <title>Studies in the Genomics of Life Span.</title>
        <authorList>
            <person name="Glass D."/>
        </authorList>
    </citation>
    <scope>NUCLEOTIDE SEQUENCE</scope>
    <source>
        <strain evidence="3">LTLLF</strain>
        <tissue evidence="3">Muscle</tissue>
    </source>
</reference>
<protein>
    <submittedName>
        <fullName evidence="3">Interferon alpha/beta receptor 1</fullName>
    </submittedName>
</protein>
<feature type="domain" description="Interferon/interleukin receptor" evidence="2">
    <location>
        <begin position="262"/>
        <end position="349"/>
    </location>
</feature>
<dbReference type="InterPro" id="IPR013783">
    <property type="entry name" value="Ig-like_fold"/>
</dbReference>
<organism evidence="3 4">
    <name type="scientific">Microtus ochrogaster</name>
    <name type="common">Prairie vole</name>
    <dbReference type="NCBI Taxonomy" id="79684"/>
    <lineage>
        <taxon>Eukaryota</taxon>
        <taxon>Metazoa</taxon>
        <taxon>Chordata</taxon>
        <taxon>Craniata</taxon>
        <taxon>Vertebrata</taxon>
        <taxon>Euteleostomi</taxon>
        <taxon>Mammalia</taxon>
        <taxon>Eutheria</taxon>
        <taxon>Euarchontoglires</taxon>
        <taxon>Glires</taxon>
        <taxon>Rodentia</taxon>
        <taxon>Myomorpha</taxon>
        <taxon>Muroidea</taxon>
        <taxon>Cricetidae</taxon>
        <taxon>Arvicolinae</taxon>
        <taxon>Microtus</taxon>
    </lineage>
</organism>
<proteinExistence type="predicted"/>
<dbReference type="PANTHER" id="PTHR20859:SF54">
    <property type="entry name" value="INTERFERON ALPHA_BETA RECEPTOR 1"/>
    <property type="match status" value="1"/>
</dbReference>
<dbReference type="InterPro" id="IPR050650">
    <property type="entry name" value="Type-II_Cytokine-TF_Rcpt"/>
</dbReference>
<dbReference type="AlphaFoldDB" id="A0A8J6KRN9"/>
<evidence type="ECO:0000256" key="1">
    <source>
        <dbReference type="SAM" id="MobiDB-lite"/>
    </source>
</evidence>
<feature type="compositionally biased region" description="Polar residues" evidence="1">
    <location>
        <begin position="398"/>
        <end position="409"/>
    </location>
</feature>
<dbReference type="SUPFAM" id="SSF49265">
    <property type="entry name" value="Fibronectin type III"/>
    <property type="match status" value="4"/>
</dbReference>
<accession>A0A8J6KRN9</accession>
<sequence length="507" mass="57640">MENWLKMPKCQHITGTKCEFSLRAADIFTYTKFRVRAEKGKRTSSWNEVERFIPFQRAHIGPPGVRLEAEDKAIVVHISQPGEGGKMWAAETYNFKYQIVFWQKSSGVTQNVTTKYCIEKILKLSPETTYCLKVEAIHLSLGKQSNFSEVQCINTTKTNRLPVPENLEVDAQGESYVLSWDYASRNVSFRAEWLPRYLKSVPEGCSGPWRPVPACANVQTPRCVFPQNTTHTNTFFLRVQASCGNNTSFWSEEKLIDSQEYTAIHPPTVVITSTGESLLVNVSCQDSSSKCQGLTYEINFWEISSNTKRKVMQSSPEFTIMNLPPLTVYCVEARVYPFASQHRSSNFSNRLFSEPPSKNLLLLTPEEHTERCFIIESANLVTVAEENHAPEEDHRKYSFQTSQDSGNYSNEEEEEIQNIRLFTTAVAPKVSQRGAETKPSKDIPSSRTLRTVPSKDIPSSRTLRTVSCGQQPCTWRHELLWETSMLTFGGECKYVVMESPCIDGIRH</sequence>
<dbReference type="Pfam" id="PF09294">
    <property type="entry name" value="Interfer-bind"/>
    <property type="match status" value="2"/>
</dbReference>
<gene>
    <name evidence="3" type="ORF">LTLLF_160445</name>
</gene>
<dbReference type="FunFam" id="2.60.40.10:FF:000842">
    <property type="entry name" value="Interferon receptor 1 isoform 4"/>
    <property type="match status" value="1"/>
</dbReference>
<comment type="caution">
    <text evidence="3">The sequence shown here is derived from an EMBL/GenBank/DDBJ whole genome shotgun (WGS) entry which is preliminary data.</text>
</comment>
<dbReference type="InterPro" id="IPR036116">
    <property type="entry name" value="FN3_sf"/>
</dbReference>
<dbReference type="PANTHER" id="PTHR20859">
    <property type="entry name" value="INTERFERON/INTERLEUKIN RECEPTOR"/>
    <property type="match status" value="1"/>
</dbReference>
<feature type="region of interest" description="Disordered" evidence="1">
    <location>
        <begin position="388"/>
        <end position="414"/>
    </location>
</feature>
<dbReference type="GO" id="GO:0004905">
    <property type="term" value="F:type I interferon receptor activity"/>
    <property type="evidence" value="ECO:0007669"/>
    <property type="project" value="TreeGrafter"/>
</dbReference>
<dbReference type="Gene3D" id="2.60.40.10">
    <property type="entry name" value="Immunoglobulins"/>
    <property type="match status" value="4"/>
</dbReference>
<evidence type="ECO:0000259" key="2">
    <source>
        <dbReference type="Pfam" id="PF09294"/>
    </source>
</evidence>
<name>A0A8J6KRN9_MICOH</name>
<feature type="region of interest" description="Disordered" evidence="1">
    <location>
        <begin position="430"/>
        <end position="460"/>
    </location>
</feature>
<evidence type="ECO:0000313" key="4">
    <source>
        <dbReference type="Proteomes" id="UP000710432"/>
    </source>
</evidence>
<dbReference type="Proteomes" id="UP000710432">
    <property type="component" value="Unassembled WGS sequence"/>
</dbReference>
<dbReference type="InterPro" id="IPR015373">
    <property type="entry name" value="Interferon/interleukin_rcp_dom"/>
</dbReference>
<evidence type="ECO:0000313" key="3">
    <source>
        <dbReference type="EMBL" id="KAH0509110.1"/>
    </source>
</evidence>
<feature type="compositionally biased region" description="Polar residues" evidence="1">
    <location>
        <begin position="443"/>
        <end position="460"/>
    </location>
</feature>